<evidence type="ECO:0000256" key="2">
    <source>
        <dbReference type="ARBA" id="ARBA00012118"/>
    </source>
</evidence>
<proteinExistence type="inferred from homology"/>
<evidence type="ECO:0000313" key="12">
    <source>
        <dbReference type="Proteomes" id="UP000655570"/>
    </source>
</evidence>
<dbReference type="PROSITE" id="PS00603">
    <property type="entry name" value="TK_CELLULAR_TYPE"/>
    <property type="match status" value="1"/>
</dbReference>
<feature type="binding site" evidence="8">
    <location>
        <position position="144"/>
    </location>
    <ligand>
        <name>Zn(2+)</name>
        <dbReference type="ChEBI" id="CHEBI:29105"/>
    </ligand>
</feature>
<keyword evidence="8" id="KW-0862">Zinc</keyword>
<dbReference type="Gene3D" id="3.30.60.20">
    <property type="match status" value="1"/>
</dbReference>
<dbReference type="NCBIfam" id="NF003296">
    <property type="entry name" value="PRK04296.1-1"/>
    <property type="match status" value="1"/>
</dbReference>
<dbReference type="InterPro" id="IPR020633">
    <property type="entry name" value="Thymidine_kinase_CS"/>
</dbReference>
<comment type="subcellular location">
    <subcellularLocation>
        <location evidence="8">Cytoplasm</location>
    </subcellularLocation>
</comment>
<keyword evidence="8" id="KW-0479">Metal-binding</keyword>
<organism evidence="11 12">
    <name type="scientific">Oerskovia merdavium</name>
    <dbReference type="NCBI Taxonomy" id="2762227"/>
    <lineage>
        <taxon>Bacteria</taxon>
        <taxon>Bacillati</taxon>
        <taxon>Actinomycetota</taxon>
        <taxon>Actinomycetes</taxon>
        <taxon>Micrococcales</taxon>
        <taxon>Cellulomonadaceae</taxon>
        <taxon>Oerskovia</taxon>
    </lineage>
</organism>
<keyword evidence="5 8" id="KW-0547">Nucleotide-binding</keyword>
<name>A0ABR8TYQ4_9CELL</name>
<dbReference type="Proteomes" id="UP000655570">
    <property type="component" value="Unassembled WGS sequence"/>
</dbReference>
<evidence type="ECO:0000256" key="1">
    <source>
        <dbReference type="ARBA" id="ARBA00007587"/>
    </source>
</evidence>
<reference evidence="11 12" key="1">
    <citation type="submission" date="2020-08" db="EMBL/GenBank/DDBJ databases">
        <title>A Genomic Blueprint of the Chicken Gut Microbiome.</title>
        <authorList>
            <person name="Gilroy R."/>
            <person name="Ravi A."/>
            <person name="Getino M."/>
            <person name="Pursley I."/>
            <person name="Horton D.L."/>
            <person name="Alikhan N.-F."/>
            <person name="Baker D."/>
            <person name="Gharbi K."/>
            <person name="Hall N."/>
            <person name="Watson M."/>
            <person name="Adriaenssens E.M."/>
            <person name="Foster-Nyarko E."/>
            <person name="Jarju S."/>
            <person name="Secka A."/>
            <person name="Antonio M."/>
            <person name="Oren A."/>
            <person name="Chaudhuri R."/>
            <person name="La Ragione R.M."/>
            <person name="Hildebrand F."/>
            <person name="Pallen M.J."/>
        </authorList>
    </citation>
    <scope>NUCLEOTIDE SEQUENCE [LARGE SCALE GENOMIC DNA]</scope>
    <source>
        <strain evidence="11 12">Sa2CUA9</strain>
    </source>
</reference>
<feature type="binding site" evidence="8">
    <location>
        <begin position="87"/>
        <end position="90"/>
    </location>
    <ligand>
        <name>ATP</name>
        <dbReference type="ChEBI" id="CHEBI:30616"/>
    </ligand>
</feature>
<feature type="binding site" evidence="8">
    <location>
        <position position="147"/>
    </location>
    <ligand>
        <name>Zn(2+)</name>
        <dbReference type="ChEBI" id="CHEBI:29105"/>
    </ligand>
</feature>
<protein>
    <recommendedName>
        <fullName evidence="2 8">Thymidine kinase</fullName>
        <ecNumber evidence="2 8">2.7.1.21</ecNumber>
    </recommendedName>
</protein>
<dbReference type="HAMAP" id="MF_00124">
    <property type="entry name" value="Thymidine_kinase"/>
    <property type="match status" value="1"/>
</dbReference>
<dbReference type="PIRSF" id="PIRSF035805">
    <property type="entry name" value="TK_cell"/>
    <property type="match status" value="1"/>
</dbReference>
<feature type="binding site" evidence="8">
    <location>
        <position position="186"/>
    </location>
    <ligand>
        <name>Zn(2+)</name>
        <dbReference type="ChEBI" id="CHEBI:29105"/>
    </ligand>
</feature>
<comment type="subunit">
    <text evidence="8">Homotetramer.</text>
</comment>
<evidence type="ECO:0000256" key="10">
    <source>
        <dbReference type="RuleBase" id="RU004165"/>
    </source>
</evidence>
<feature type="binding site" evidence="8">
    <location>
        <position position="183"/>
    </location>
    <ligand>
        <name>Zn(2+)</name>
        <dbReference type="ChEBI" id="CHEBI:29105"/>
    </ligand>
</feature>
<comment type="caution">
    <text evidence="11">The sequence shown here is derived from an EMBL/GenBank/DDBJ whole genome shotgun (WGS) entry which is preliminary data.</text>
</comment>
<comment type="similarity">
    <text evidence="1 8 10">Belongs to the thymidine kinase family.</text>
</comment>
<feature type="active site" description="Proton acceptor" evidence="8">
    <location>
        <position position="88"/>
    </location>
</feature>
<evidence type="ECO:0000256" key="7">
    <source>
        <dbReference type="ARBA" id="ARBA00022840"/>
    </source>
</evidence>
<dbReference type="InterPro" id="IPR001267">
    <property type="entry name" value="Thymidine_kinase"/>
</dbReference>
<keyword evidence="3 8" id="KW-0237">DNA synthesis</keyword>
<evidence type="ECO:0000256" key="8">
    <source>
        <dbReference type="HAMAP-Rule" id="MF_00124"/>
    </source>
</evidence>
<evidence type="ECO:0000256" key="9">
    <source>
        <dbReference type="RuleBase" id="RU000544"/>
    </source>
</evidence>
<dbReference type="EC" id="2.7.1.21" evidence="2 8"/>
<evidence type="ECO:0000256" key="4">
    <source>
        <dbReference type="ARBA" id="ARBA00022679"/>
    </source>
</evidence>
<dbReference type="GO" id="GO:0004797">
    <property type="term" value="F:thymidine kinase activity"/>
    <property type="evidence" value="ECO:0007669"/>
    <property type="project" value="UniProtKB-EC"/>
</dbReference>
<dbReference type="SUPFAM" id="SSF57716">
    <property type="entry name" value="Glucocorticoid receptor-like (DNA-binding domain)"/>
    <property type="match status" value="1"/>
</dbReference>
<keyword evidence="12" id="KW-1185">Reference proteome</keyword>
<evidence type="ECO:0000313" key="11">
    <source>
        <dbReference type="EMBL" id="MBD7980912.1"/>
    </source>
</evidence>
<dbReference type="PANTHER" id="PTHR11441">
    <property type="entry name" value="THYMIDINE KINASE"/>
    <property type="match status" value="1"/>
</dbReference>
<dbReference type="InterPro" id="IPR027417">
    <property type="entry name" value="P-loop_NTPase"/>
</dbReference>
<dbReference type="PANTHER" id="PTHR11441:SF0">
    <property type="entry name" value="THYMIDINE KINASE, CYTOSOLIC"/>
    <property type="match status" value="1"/>
</dbReference>
<dbReference type="Pfam" id="PF00265">
    <property type="entry name" value="TK"/>
    <property type="match status" value="1"/>
</dbReference>
<dbReference type="EMBL" id="JACSQF010000008">
    <property type="protein sequence ID" value="MBD7980912.1"/>
    <property type="molecule type" value="Genomic_DNA"/>
</dbReference>
<evidence type="ECO:0000256" key="3">
    <source>
        <dbReference type="ARBA" id="ARBA00022634"/>
    </source>
</evidence>
<sequence length="210" mass="22368">MEDVRRGRVEVISGPMFAGKTEELLRRVRRAQIAGRRVEVVHHELDDRRGEGVVSSHSGLDIPSRPAASAAEILDRLDPSVELVAVDEAQFFGPDLLDVVQRGADGGLVMIVAGLDVTFDGRPFEPIPALGALAERADRLTAVCTVCGEDAPFHERVVAAADGDALTAGAEHVGGLESYQARCRVHFSAARWRTGTPGAAAPDDPTVTSR</sequence>
<feature type="binding site" evidence="8">
    <location>
        <begin position="14"/>
        <end position="21"/>
    </location>
    <ligand>
        <name>ATP</name>
        <dbReference type="ChEBI" id="CHEBI:30616"/>
    </ligand>
</feature>
<keyword evidence="8" id="KW-0963">Cytoplasm</keyword>
<keyword evidence="4 8" id="KW-0808">Transferase</keyword>
<dbReference type="SUPFAM" id="SSF52540">
    <property type="entry name" value="P-loop containing nucleoside triphosphate hydrolases"/>
    <property type="match status" value="1"/>
</dbReference>
<gene>
    <name evidence="8" type="primary">tdk</name>
    <name evidence="11" type="ORF">H9641_09330</name>
</gene>
<evidence type="ECO:0000256" key="5">
    <source>
        <dbReference type="ARBA" id="ARBA00022741"/>
    </source>
</evidence>
<keyword evidence="7 8" id="KW-0067">ATP-binding</keyword>
<comment type="catalytic activity">
    <reaction evidence="8 9">
        <text>thymidine + ATP = dTMP + ADP + H(+)</text>
        <dbReference type="Rhea" id="RHEA:19129"/>
        <dbReference type="ChEBI" id="CHEBI:15378"/>
        <dbReference type="ChEBI" id="CHEBI:17748"/>
        <dbReference type="ChEBI" id="CHEBI:30616"/>
        <dbReference type="ChEBI" id="CHEBI:63528"/>
        <dbReference type="ChEBI" id="CHEBI:456216"/>
        <dbReference type="EC" id="2.7.1.21"/>
    </reaction>
</comment>
<accession>A0ABR8TYQ4</accession>
<dbReference type="RefSeq" id="WP_191803095.1">
    <property type="nucleotide sequence ID" value="NZ_JACSQF010000008.1"/>
</dbReference>
<keyword evidence="6 8" id="KW-0418">Kinase</keyword>
<evidence type="ECO:0000256" key="6">
    <source>
        <dbReference type="ARBA" id="ARBA00022777"/>
    </source>
</evidence>
<dbReference type="Gene3D" id="3.40.50.300">
    <property type="entry name" value="P-loop containing nucleotide triphosphate hydrolases"/>
    <property type="match status" value="1"/>
</dbReference>